<evidence type="ECO:0000313" key="8">
    <source>
        <dbReference type="EMBL" id="ROT35042.1"/>
    </source>
</evidence>
<feature type="domain" description="Complex 1 LYR protein" evidence="7">
    <location>
        <begin position="39"/>
        <end position="94"/>
    </location>
</feature>
<dbReference type="Proteomes" id="UP000272025">
    <property type="component" value="Unassembled WGS sequence"/>
</dbReference>
<evidence type="ECO:0000256" key="5">
    <source>
        <dbReference type="ARBA" id="ARBA00026235"/>
    </source>
</evidence>
<keyword evidence="3" id="KW-0809">Transit peptide</keyword>
<dbReference type="CDD" id="cd20262">
    <property type="entry name" value="Complex1_LYR_LYRM2"/>
    <property type="match status" value="1"/>
</dbReference>
<organism evidence="8 9">
    <name type="scientific">Sodiomyces alkalinus (strain CBS 110278 / VKM F-3762 / F11)</name>
    <name type="common">Alkaliphilic filamentous fungus</name>
    <dbReference type="NCBI Taxonomy" id="1314773"/>
    <lineage>
        <taxon>Eukaryota</taxon>
        <taxon>Fungi</taxon>
        <taxon>Dikarya</taxon>
        <taxon>Ascomycota</taxon>
        <taxon>Pezizomycotina</taxon>
        <taxon>Sordariomycetes</taxon>
        <taxon>Hypocreomycetidae</taxon>
        <taxon>Glomerellales</taxon>
        <taxon>Plectosphaerellaceae</taxon>
        <taxon>Sodiomyces</taxon>
    </lineage>
</organism>
<keyword evidence="9" id="KW-1185">Reference proteome</keyword>
<sequence length="104" mass="12328">MNLLAGGRWWHAIRTYSNASRKSRLGRTMSLDHFIQRSRALALYRDIFRGTARIPDDSTKDETRRYVRAEFERHRDVTDLGHIRYLISTGKAEWEGMQRYIQGL</sequence>
<evidence type="ECO:0000256" key="4">
    <source>
        <dbReference type="ARBA" id="ARBA00023128"/>
    </source>
</evidence>
<evidence type="ECO:0000259" key="7">
    <source>
        <dbReference type="Pfam" id="PF05347"/>
    </source>
</evidence>
<protein>
    <recommendedName>
        <fullName evidence="5">LYR motif-containing protein 2</fullName>
    </recommendedName>
</protein>
<dbReference type="RefSeq" id="XP_028462848.1">
    <property type="nucleotide sequence ID" value="XM_028615670.1"/>
</dbReference>
<dbReference type="InterPro" id="IPR008011">
    <property type="entry name" value="Complex1_LYR_dom"/>
</dbReference>
<accession>A0A3N2PKH0</accession>
<gene>
    <name evidence="8" type="ORF">SODALDRAFT_76981</name>
</gene>
<dbReference type="AlphaFoldDB" id="A0A3N2PKH0"/>
<evidence type="ECO:0000313" key="9">
    <source>
        <dbReference type="Proteomes" id="UP000272025"/>
    </source>
</evidence>
<dbReference type="Pfam" id="PF05347">
    <property type="entry name" value="Complex1_LYR"/>
    <property type="match status" value="1"/>
</dbReference>
<evidence type="ECO:0000256" key="2">
    <source>
        <dbReference type="ARBA" id="ARBA00009508"/>
    </source>
</evidence>
<dbReference type="EMBL" id="ML119062">
    <property type="protein sequence ID" value="ROT35042.1"/>
    <property type="molecule type" value="Genomic_DNA"/>
</dbReference>
<dbReference type="STRING" id="1314773.A0A3N2PKH0"/>
<dbReference type="OrthoDB" id="74240at2759"/>
<keyword evidence="4" id="KW-0496">Mitochondrion</keyword>
<comment type="similarity">
    <text evidence="2">Belongs to the complex I LYR family.</text>
</comment>
<dbReference type="GO" id="GO:0005739">
    <property type="term" value="C:mitochondrion"/>
    <property type="evidence" value="ECO:0007669"/>
    <property type="project" value="UniProtKB-SubCell"/>
</dbReference>
<proteinExistence type="inferred from homology"/>
<name>A0A3N2PKH0_SODAK</name>
<comment type="subcellular location">
    <subcellularLocation>
        <location evidence="1">Mitochondrion</location>
    </subcellularLocation>
</comment>
<dbReference type="PANTHER" id="PTHR13675:SF0">
    <property type="entry name" value="LYR MOTIF-CONTAINING PROTEIN 2"/>
    <property type="match status" value="1"/>
</dbReference>
<evidence type="ECO:0000256" key="6">
    <source>
        <dbReference type="ARBA" id="ARBA00044735"/>
    </source>
</evidence>
<comment type="function">
    <text evidence="6">Involved in efficient integration of the N-module into mitochondrial respiratory chain complex I.</text>
</comment>
<reference evidence="8 9" key="1">
    <citation type="journal article" date="2018" name="Mol. Ecol.">
        <title>The obligate alkalophilic soda-lake fungus Sodiomyces alkalinus has shifted to a protein diet.</title>
        <authorList>
            <person name="Grum-Grzhimaylo A.A."/>
            <person name="Falkoski D.L."/>
            <person name="van den Heuvel J."/>
            <person name="Valero-Jimenez C.A."/>
            <person name="Min B."/>
            <person name="Choi I.G."/>
            <person name="Lipzen A."/>
            <person name="Daum C.G."/>
            <person name="Aanen D.K."/>
            <person name="Tsang A."/>
            <person name="Henrissat B."/>
            <person name="Bilanenko E.N."/>
            <person name="de Vries R.P."/>
            <person name="van Kan J.A.L."/>
            <person name="Grigoriev I.V."/>
            <person name="Debets A.J.M."/>
        </authorList>
    </citation>
    <scope>NUCLEOTIDE SEQUENCE [LARGE SCALE GENOMIC DNA]</scope>
    <source>
        <strain evidence="8 9">F11</strain>
    </source>
</reference>
<evidence type="ECO:0000256" key="3">
    <source>
        <dbReference type="ARBA" id="ARBA00022946"/>
    </source>
</evidence>
<dbReference type="InterPro" id="IPR045293">
    <property type="entry name" value="Complex1_LYR_LYRM2"/>
</dbReference>
<dbReference type="PANTHER" id="PTHR13675">
    <property type="entry name" value="LYR MOTIF-CONTAINING PROTEIN 2"/>
    <property type="match status" value="1"/>
</dbReference>
<evidence type="ECO:0000256" key="1">
    <source>
        <dbReference type="ARBA" id="ARBA00004173"/>
    </source>
</evidence>
<dbReference type="GeneID" id="39584147"/>